<dbReference type="EMBL" id="FAVB01000007">
    <property type="protein sequence ID" value="CUU89656.1"/>
    <property type="molecule type" value="Genomic_DNA"/>
</dbReference>
<proteinExistence type="predicted"/>
<comment type="caution">
    <text evidence="1">The sequence shown here is derived from an EMBL/GenBank/DDBJ whole genome shotgun (WGS) entry which is preliminary data.</text>
</comment>
<protein>
    <submittedName>
        <fullName evidence="1">Uncharacterized protein</fullName>
    </submittedName>
</protein>
<reference evidence="1 2" key="1">
    <citation type="submission" date="2015-11" db="EMBL/GenBank/DDBJ databases">
        <authorList>
            <consortium name="Pathogen Informatics"/>
        </authorList>
    </citation>
    <scope>NUCLEOTIDE SEQUENCE [LARGE SCALE GENOMIC DNA]</scope>
    <source>
        <strain evidence="1 2">006A-0059</strain>
    </source>
</reference>
<dbReference type="RefSeq" id="WP_059435461.1">
    <property type="nucleotide sequence ID" value="NZ_FAVB01000007.1"/>
</dbReference>
<keyword evidence="2" id="KW-1185">Reference proteome</keyword>
<gene>
    <name evidence="1" type="ORF">ERS686654_02010</name>
</gene>
<dbReference type="AlphaFoldDB" id="A0A0S4SUI5"/>
<name>A0A0S4SUI5_CAMHY</name>
<sequence>MSNVTTIKRNYGVERTFGDIIYNPANKSVFATLDFGFMGQITINLVKQDNGGYDITKSYKDKDGALKSFTLGKLFPVKDKSGNIVEGLAKGSFGLYREYDKVAGKEYTQNNDCVILCSHKLQKTITFEKSGMVKVGYITGSFAIQIKEAVNQNLSVETIVENTNNVEDIEDVIPF</sequence>
<evidence type="ECO:0000313" key="2">
    <source>
        <dbReference type="Proteomes" id="UP000052237"/>
    </source>
</evidence>
<dbReference type="Proteomes" id="UP000052237">
    <property type="component" value="Unassembled WGS sequence"/>
</dbReference>
<organism evidence="1 2">
    <name type="scientific">Campylobacter hyointestinalis subsp. hyointestinalis</name>
    <dbReference type="NCBI Taxonomy" id="91352"/>
    <lineage>
        <taxon>Bacteria</taxon>
        <taxon>Pseudomonadati</taxon>
        <taxon>Campylobacterota</taxon>
        <taxon>Epsilonproteobacteria</taxon>
        <taxon>Campylobacterales</taxon>
        <taxon>Campylobacteraceae</taxon>
        <taxon>Campylobacter</taxon>
    </lineage>
</organism>
<accession>A0A0S4SUI5</accession>
<evidence type="ECO:0000313" key="1">
    <source>
        <dbReference type="EMBL" id="CUU89656.1"/>
    </source>
</evidence>